<dbReference type="InterPro" id="IPR028267">
    <property type="entry name" value="Pianissimo_N"/>
</dbReference>
<accession>A0A5E4QHG8</accession>
<dbReference type="Proteomes" id="UP000324832">
    <property type="component" value="Unassembled WGS sequence"/>
</dbReference>
<evidence type="ECO:0000313" key="2">
    <source>
        <dbReference type="EMBL" id="VVC96481.1"/>
    </source>
</evidence>
<feature type="domain" description="Rapamycin-insensitive companion of mTOR N-terminal" evidence="1">
    <location>
        <begin position="96"/>
        <end position="182"/>
    </location>
</feature>
<protein>
    <recommendedName>
        <fullName evidence="1">Rapamycin-insensitive companion of mTOR N-terminal domain-containing protein</fullName>
    </recommendedName>
</protein>
<gene>
    <name evidence="2" type="ORF">LSINAPIS_LOCUS7978</name>
</gene>
<keyword evidence="3" id="KW-1185">Reference proteome</keyword>
<name>A0A5E4QHG8_9NEOP</name>
<proteinExistence type="predicted"/>
<evidence type="ECO:0000259" key="1">
    <source>
        <dbReference type="Pfam" id="PF14664"/>
    </source>
</evidence>
<dbReference type="InterPro" id="IPR028268">
    <property type="entry name" value="Pianissimo_fam"/>
</dbReference>
<reference evidence="2 3" key="1">
    <citation type="submission" date="2017-07" db="EMBL/GenBank/DDBJ databases">
        <authorList>
            <person name="Talla V."/>
            <person name="Backstrom N."/>
        </authorList>
    </citation>
    <scope>NUCLEOTIDE SEQUENCE [LARGE SCALE GENOMIC DNA]</scope>
</reference>
<dbReference type="GO" id="GO:0051897">
    <property type="term" value="P:positive regulation of phosphatidylinositol 3-kinase/protein kinase B signal transduction"/>
    <property type="evidence" value="ECO:0007669"/>
    <property type="project" value="TreeGrafter"/>
</dbReference>
<organism evidence="2 3">
    <name type="scientific">Leptidea sinapis</name>
    <dbReference type="NCBI Taxonomy" id="189913"/>
    <lineage>
        <taxon>Eukaryota</taxon>
        <taxon>Metazoa</taxon>
        <taxon>Ecdysozoa</taxon>
        <taxon>Arthropoda</taxon>
        <taxon>Hexapoda</taxon>
        <taxon>Insecta</taxon>
        <taxon>Pterygota</taxon>
        <taxon>Neoptera</taxon>
        <taxon>Endopterygota</taxon>
        <taxon>Lepidoptera</taxon>
        <taxon>Glossata</taxon>
        <taxon>Ditrysia</taxon>
        <taxon>Papilionoidea</taxon>
        <taxon>Pieridae</taxon>
        <taxon>Dismorphiinae</taxon>
        <taxon>Leptidea</taxon>
    </lineage>
</organism>
<feature type="non-terminal residue" evidence="2">
    <location>
        <position position="182"/>
    </location>
</feature>
<dbReference type="Pfam" id="PF14664">
    <property type="entry name" value="RICTOR_N"/>
    <property type="match status" value="1"/>
</dbReference>
<dbReference type="GO" id="GO:0038203">
    <property type="term" value="P:TORC2 signaling"/>
    <property type="evidence" value="ECO:0007669"/>
    <property type="project" value="TreeGrafter"/>
</dbReference>
<dbReference type="PANTHER" id="PTHR13298:SF11">
    <property type="entry name" value="RAPAMYCIN-INSENSITIVE COMPANION OF MTOR"/>
    <property type="match status" value="1"/>
</dbReference>
<dbReference type="GO" id="GO:0043539">
    <property type="term" value="F:protein serine/threonine kinase activator activity"/>
    <property type="evidence" value="ECO:0007669"/>
    <property type="project" value="TreeGrafter"/>
</dbReference>
<dbReference type="EMBL" id="FZQP02002747">
    <property type="protein sequence ID" value="VVC96481.1"/>
    <property type="molecule type" value="Genomic_DNA"/>
</dbReference>
<sequence>MATFENRLNRRKGILAGESYRLDTKNKTPEESILEIIHGLYLKKQYNNDISPNHKNVHTELRTGLRSMQRNGSDSLRVSYLTALVHLCKEYRNNLGFTTDELMTLSIDLMLRNEEERAQALRVVRRVIAVVGGTEPPVRRYRAAYIEPGLLRCLASVARAGSAVDGAGDRLSRPAIATLAEI</sequence>
<dbReference type="GO" id="GO:0031932">
    <property type="term" value="C:TORC2 complex"/>
    <property type="evidence" value="ECO:0007669"/>
    <property type="project" value="InterPro"/>
</dbReference>
<dbReference type="PANTHER" id="PTHR13298">
    <property type="entry name" value="CYTOSOLIC REGULATOR PIANISSIMO"/>
    <property type="match status" value="1"/>
</dbReference>
<dbReference type="AlphaFoldDB" id="A0A5E4QHG8"/>
<evidence type="ECO:0000313" key="3">
    <source>
        <dbReference type="Proteomes" id="UP000324832"/>
    </source>
</evidence>